<dbReference type="SUPFAM" id="SSF51905">
    <property type="entry name" value="FAD/NAD(P)-binding domain"/>
    <property type="match status" value="1"/>
</dbReference>
<evidence type="ECO:0000256" key="1">
    <source>
        <dbReference type="ARBA" id="ARBA00022630"/>
    </source>
</evidence>
<feature type="domain" description="FAD/NAD(P)-binding" evidence="3">
    <location>
        <begin position="2"/>
        <end position="268"/>
    </location>
</feature>
<gene>
    <name evidence="4" type="ORF">EDC14_1008113</name>
</gene>
<proteinExistence type="predicted"/>
<keyword evidence="2" id="KW-0560">Oxidoreductase</keyword>
<dbReference type="InterPro" id="IPR023753">
    <property type="entry name" value="FAD/NAD-binding_dom"/>
</dbReference>
<dbReference type="InterPro" id="IPR036188">
    <property type="entry name" value="FAD/NAD-bd_sf"/>
</dbReference>
<organism evidence="4 5">
    <name type="scientific">Hydrogenispora ethanolica</name>
    <dbReference type="NCBI Taxonomy" id="1082276"/>
    <lineage>
        <taxon>Bacteria</taxon>
        <taxon>Bacillati</taxon>
        <taxon>Bacillota</taxon>
        <taxon>Hydrogenispora</taxon>
    </lineage>
</organism>
<dbReference type="InterPro" id="IPR050097">
    <property type="entry name" value="Ferredoxin-NADP_redctase_2"/>
</dbReference>
<protein>
    <submittedName>
        <fullName evidence="4">Thioredoxin reductase (NADPH)</fullName>
    </submittedName>
</protein>
<name>A0A4R1RWJ0_HYDET</name>
<dbReference type="AlphaFoldDB" id="A0A4R1RWJ0"/>
<dbReference type="Proteomes" id="UP000295008">
    <property type="component" value="Unassembled WGS sequence"/>
</dbReference>
<evidence type="ECO:0000313" key="5">
    <source>
        <dbReference type="Proteomes" id="UP000295008"/>
    </source>
</evidence>
<dbReference type="PRINTS" id="PR00469">
    <property type="entry name" value="PNDRDTASEII"/>
</dbReference>
<keyword evidence="1" id="KW-0285">Flavoprotein</keyword>
<comment type="caution">
    <text evidence="4">The sequence shown here is derived from an EMBL/GenBank/DDBJ whole genome shotgun (WGS) entry which is preliminary data.</text>
</comment>
<accession>A0A4R1RWJ0</accession>
<reference evidence="4 5" key="1">
    <citation type="submission" date="2019-03" db="EMBL/GenBank/DDBJ databases">
        <title>Genomic Encyclopedia of Type Strains, Phase IV (KMG-IV): sequencing the most valuable type-strain genomes for metagenomic binning, comparative biology and taxonomic classification.</title>
        <authorList>
            <person name="Goeker M."/>
        </authorList>
    </citation>
    <scope>NUCLEOTIDE SEQUENCE [LARGE SCALE GENOMIC DNA]</scope>
    <source>
        <strain evidence="4 5">LX-B</strain>
    </source>
</reference>
<evidence type="ECO:0000259" key="3">
    <source>
        <dbReference type="Pfam" id="PF07992"/>
    </source>
</evidence>
<dbReference type="PANTHER" id="PTHR48105">
    <property type="entry name" value="THIOREDOXIN REDUCTASE 1-RELATED-RELATED"/>
    <property type="match status" value="1"/>
</dbReference>
<dbReference type="Pfam" id="PF07992">
    <property type="entry name" value="Pyr_redox_2"/>
    <property type="match status" value="1"/>
</dbReference>
<dbReference type="EMBL" id="SLUN01000008">
    <property type="protein sequence ID" value="TCL70966.1"/>
    <property type="molecule type" value="Genomic_DNA"/>
</dbReference>
<dbReference type="Gene3D" id="3.50.50.60">
    <property type="entry name" value="FAD/NAD(P)-binding domain"/>
    <property type="match status" value="2"/>
</dbReference>
<evidence type="ECO:0000313" key="4">
    <source>
        <dbReference type="EMBL" id="TCL70966.1"/>
    </source>
</evidence>
<dbReference type="GO" id="GO:0016491">
    <property type="term" value="F:oxidoreductase activity"/>
    <property type="evidence" value="ECO:0007669"/>
    <property type="project" value="UniProtKB-KW"/>
</dbReference>
<dbReference type="OrthoDB" id="9806179at2"/>
<dbReference type="RefSeq" id="WP_132013930.1">
    <property type="nucleotide sequence ID" value="NZ_SLUN01000008.1"/>
</dbReference>
<sequence length="287" mass="31409">MYDIAIVGGGPAGLAAAVNARRRNKETVLISKEPHSSKLTQSHQIDNYLGISQVSGSDLALRMREHAEKLDTIFLKDEIQSIYYEEQSYHLFGRENSLEARTVILAVGISLGAEIDGEIRLTGQGVSYCATCDGMFFKGKTVALIGYIPEAEHEAAFLAEICGKVYYLPQYKMTRELEPKITIISGKPLAILGSERVEALKTTQDDYPLDGVFIERANRPVDQLLNDLRTESGMILVDSNQATNLPGVFAAGDCTGKPWQISRAVGQGQIAALSAVQYLDSRKIVHS</sequence>
<evidence type="ECO:0000256" key="2">
    <source>
        <dbReference type="ARBA" id="ARBA00023002"/>
    </source>
</evidence>
<dbReference type="PRINTS" id="PR00368">
    <property type="entry name" value="FADPNR"/>
</dbReference>
<keyword evidence="5" id="KW-1185">Reference proteome</keyword>